<evidence type="ECO:0000259" key="4">
    <source>
        <dbReference type="PROSITE" id="PS01124"/>
    </source>
</evidence>
<dbReference type="SUPFAM" id="SSF46689">
    <property type="entry name" value="Homeodomain-like"/>
    <property type="match status" value="1"/>
</dbReference>
<dbReference type="Pfam" id="PF12625">
    <property type="entry name" value="Arabinose_bd"/>
    <property type="match status" value="1"/>
</dbReference>
<dbReference type="PROSITE" id="PS01124">
    <property type="entry name" value="HTH_ARAC_FAMILY_2"/>
    <property type="match status" value="1"/>
</dbReference>
<dbReference type="PANTHER" id="PTHR47894:SF1">
    <property type="entry name" value="HTH-TYPE TRANSCRIPTIONAL REGULATOR VQSM"/>
    <property type="match status" value="1"/>
</dbReference>
<dbReference type="InterPro" id="IPR018060">
    <property type="entry name" value="HTH_AraC"/>
</dbReference>
<proteinExistence type="predicted"/>
<keyword evidence="3" id="KW-0804">Transcription</keyword>
<dbReference type="Gene3D" id="1.10.10.60">
    <property type="entry name" value="Homeodomain-like"/>
    <property type="match status" value="1"/>
</dbReference>
<dbReference type="GO" id="GO:0000976">
    <property type="term" value="F:transcription cis-regulatory region binding"/>
    <property type="evidence" value="ECO:0007669"/>
    <property type="project" value="TreeGrafter"/>
</dbReference>
<dbReference type="PANTHER" id="PTHR47894">
    <property type="entry name" value="HTH-TYPE TRANSCRIPTIONAL REGULATOR GADX"/>
    <property type="match status" value="1"/>
</dbReference>
<dbReference type="AlphaFoldDB" id="A0A4R8R5Z3"/>
<keyword evidence="6" id="KW-1185">Reference proteome</keyword>
<dbReference type="InterPro" id="IPR009057">
    <property type="entry name" value="Homeodomain-like_sf"/>
</dbReference>
<dbReference type="Proteomes" id="UP000295165">
    <property type="component" value="Unassembled WGS sequence"/>
</dbReference>
<dbReference type="GO" id="GO:0005829">
    <property type="term" value="C:cytosol"/>
    <property type="evidence" value="ECO:0007669"/>
    <property type="project" value="TreeGrafter"/>
</dbReference>
<evidence type="ECO:0000256" key="3">
    <source>
        <dbReference type="ARBA" id="ARBA00023163"/>
    </source>
</evidence>
<reference evidence="5 6" key="1">
    <citation type="journal article" date="2019" name="Sci. Rep.">
        <title>Extended insight into the Mycobacterium chelonae-abscessus complex through whole genome sequencing of Mycobacterium salmoniphilum outbreak and Mycobacterium salmoniphilum-like strains.</title>
        <authorList>
            <person name="Behra P.R.K."/>
            <person name="Das S."/>
            <person name="Pettersson B.M.F."/>
            <person name="Shirreff L."/>
            <person name="DuCote T."/>
            <person name="Jacobsson K.G."/>
            <person name="Ennis D.G."/>
            <person name="Kirsebom L.A."/>
        </authorList>
    </citation>
    <scope>NUCLEOTIDE SEQUENCE [LARGE SCALE GENOMIC DNA]</scope>
    <source>
        <strain evidence="5 6">CCUG 63697</strain>
    </source>
</reference>
<evidence type="ECO:0000313" key="5">
    <source>
        <dbReference type="EMBL" id="TDZ48637.1"/>
    </source>
</evidence>
<dbReference type="EMBL" id="PECC01000028">
    <property type="protein sequence ID" value="TDZ48637.1"/>
    <property type="molecule type" value="Genomic_DNA"/>
</dbReference>
<organism evidence="5 6">
    <name type="scientific">Mycobacteroides franklinii</name>
    <dbReference type="NCBI Taxonomy" id="948102"/>
    <lineage>
        <taxon>Bacteria</taxon>
        <taxon>Bacillati</taxon>
        <taxon>Actinomycetota</taxon>
        <taxon>Actinomycetes</taxon>
        <taxon>Mycobacteriales</taxon>
        <taxon>Mycobacteriaceae</taxon>
        <taxon>Mycobacteroides</taxon>
    </lineage>
</organism>
<protein>
    <submittedName>
        <fullName evidence="5">HTH-type transcriptional regulator VirS</fullName>
    </submittedName>
</protein>
<keyword evidence="1" id="KW-0805">Transcription regulation</keyword>
<sequence length="334" mass="36981">MLTMATDSGTFTLSPAIKPLLDNLGIQSDFVLRQAGLPTDLLTRGTADLSSEAYFAFWSALDQASGHDALPVAIARTLTAEVFDAPLFAALCSPNLNVAAHRIAKFKHLIAPIDIRVEEDSERTLLTYTWLTETSPPAVLTTSELLFWTALARLGTHRDVAPMRVYATEPPPRSAIIREYLGTDIEAGPVDAIVFSAEDSALPFLTEDLQMWNYFVPQLRARLSELTQSSPMTEQVRTVLLEALPAGQSDIGTVARKLATSTRTLQRQLQLEHSSFQSVLNRTRENLARHYLSRGDTSISQIALLLAYDDTNSFYRAFRGWTGQTPEQTRRPAN</sequence>
<dbReference type="SMART" id="SM00342">
    <property type="entry name" value="HTH_ARAC"/>
    <property type="match status" value="1"/>
</dbReference>
<keyword evidence="2" id="KW-0238">DNA-binding</keyword>
<comment type="caution">
    <text evidence="5">The sequence shown here is derived from an EMBL/GenBank/DDBJ whole genome shotgun (WGS) entry which is preliminary data.</text>
</comment>
<dbReference type="GO" id="GO:0003700">
    <property type="term" value="F:DNA-binding transcription factor activity"/>
    <property type="evidence" value="ECO:0007669"/>
    <property type="project" value="InterPro"/>
</dbReference>
<evidence type="ECO:0000256" key="1">
    <source>
        <dbReference type="ARBA" id="ARBA00023015"/>
    </source>
</evidence>
<dbReference type="Pfam" id="PF12833">
    <property type="entry name" value="HTH_18"/>
    <property type="match status" value="1"/>
</dbReference>
<feature type="domain" description="HTH araC/xylS-type" evidence="4">
    <location>
        <begin position="234"/>
        <end position="332"/>
    </location>
</feature>
<evidence type="ECO:0000256" key="2">
    <source>
        <dbReference type="ARBA" id="ARBA00023125"/>
    </source>
</evidence>
<dbReference type="InterPro" id="IPR032687">
    <property type="entry name" value="AraC-type_N"/>
</dbReference>
<evidence type="ECO:0000313" key="6">
    <source>
        <dbReference type="Proteomes" id="UP000295165"/>
    </source>
</evidence>
<accession>A0A4R8R5Z3</accession>
<gene>
    <name evidence="5" type="primary">virS_4</name>
    <name evidence="5" type="ORF">CCUG63697_03166</name>
</gene>
<name>A0A4R8R5Z3_9MYCO</name>